<sequence length="338" mass="37682">MRFPKAQLLIAATSFAVALFLSLVGHVIAEDKPAAASAQADQVATITGRIVVPSEIPNWFRGGRLSFDKAVVVIEGMYRGPRLDRPDNYGEMSKDERQAWIEAFRKTEAYQQYEKEKREAYENRPVWKFPVAADGSFEVKGLELGRYNVIPLFPHAAASGKELAGQSWGSAFKQIVLSEERPSIDVGKMELRLKNVVMPGDMAPAWNAKGYDGNEIKSSEFHGKYVILDFWATWCGPCLAEIPNLTKVDEEFRDDPLEVIGLSVDDTIDLPATFLEKRPSTYRQVYLGRWHDTEATTREFGIQSVPSIWLIGPDGRVVARDLAGGEIGEAVRMALGKK</sequence>
<dbReference type="PANTHER" id="PTHR42852">
    <property type="entry name" value="THIOL:DISULFIDE INTERCHANGE PROTEIN DSBE"/>
    <property type="match status" value="1"/>
</dbReference>
<dbReference type="CDD" id="cd02966">
    <property type="entry name" value="TlpA_like_family"/>
    <property type="match status" value="1"/>
</dbReference>
<dbReference type="SUPFAM" id="SSF52833">
    <property type="entry name" value="Thioredoxin-like"/>
    <property type="match status" value="1"/>
</dbReference>
<dbReference type="EMBL" id="CP036432">
    <property type="protein sequence ID" value="QDV85196.1"/>
    <property type="molecule type" value="Genomic_DNA"/>
</dbReference>
<keyword evidence="4" id="KW-0676">Redox-active center</keyword>
<dbReference type="InterPro" id="IPR050553">
    <property type="entry name" value="Thioredoxin_ResA/DsbE_sf"/>
</dbReference>
<comment type="subcellular location">
    <subcellularLocation>
        <location evidence="1">Cell envelope</location>
    </subcellularLocation>
</comment>
<dbReference type="InterPro" id="IPR000866">
    <property type="entry name" value="AhpC/TSA"/>
</dbReference>
<accession>A0ABX5XTR2</accession>
<keyword evidence="3" id="KW-1015">Disulfide bond</keyword>
<proteinExistence type="predicted"/>
<gene>
    <name evidence="6" type="primary">resA_7</name>
    <name evidence="6" type="ORF">TBK1r_41500</name>
</gene>
<feature type="domain" description="Thioredoxin" evidence="5">
    <location>
        <begin position="197"/>
        <end position="338"/>
    </location>
</feature>
<evidence type="ECO:0000259" key="5">
    <source>
        <dbReference type="PROSITE" id="PS51352"/>
    </source>
</evidence>
<dbReference type="RefSeq" id="WP_145214529.1">
    <property type="nucleotide sequence ID" value="NZ_CP036432.1"/>
</dbReference>
<name>A0ABX5XTR2_9BACT</name>
<evidence type="ECO:0000256" key="2">
    <source>
        <dbReference type="ARBA" id="ARBA00022748"/>
    </source>
</evidence>
<evidence type="ECO:0000256" key="3">
    <source>
        <dbReference type="ARBA" id="ARBA00023157"/>
    </source>
</evidence>
<dbReference type="InterPro" id="IPR017937">
    <property type="entry name" value="Thioredoxin_CS"/>
</dbReference>
<dbReference type="PROSITE" id="PS00194">
    <property type="entry name" value="THIOREDOXIN_1"/>
    <property type="match status" value="1"/>
</dbReference>
<dbReference type="Gene3D" id="3.40.30.10">
    <property type="entry name" value="Glutaredoxin"/>
    <property type="match status" value="1"/>
</dbReference>
<dbReference type="Proteomes" id="UP000318081">
    <property type="component" value="Chromosome"/>
</dbReference>
<keyword evidence="7" id="KW-1185">Reference proteome</keyword>
<protein>
    <submittedName>
        <fullName evidence="6">Thiol-disulfide oxidoreductase ResA</fullName>
    </submittedName>
</protein>
<evidence type="ECO:0000256" key="4">
    <source>
        <dbReference type="ARBA" id="ARBA00023284"/>
    </source>
</evidence>
<evidence type="ECO:0000256" key="1">
    <source>
        <dbReference type="ARBA" id="ARBA00004196"/>
    </source>
</evidence>
<dbReference type="PANTHER" id="PTHR42852:SF6">
    <property type="entry name" value="THIOL:DISULFIDE INTERCHANGE PROTEIN DSBE"/>
    <property type="match status" value="1"/>
</dbReference>
<reference evidence="6 7" key="1">
    <citation type="submission" date="2019-02" db="EMBL/GenBank/DDBJ databases">
        <title>Deep-cultivation of Planctomycetes and their phenomic and genomic characterization uncovers novel biology.</title>
        <authorList>
            <person name="Wiegand S."/>
            <person name="Jogler M."/>
            <person name="Boedeker C."/>
            <person name="Pinto D."/>
            <person name="Vollmers J."/>
            <person name="Rivas-Marin E."/>
            <person name="Kohn T."/>
            <person name="Peeters S.H."/>
            <person name="Heuer A."/>
            <person name="Rast P."/>
            <person name="Oberbeckmann S."/>
            <person name="Bunk B."/>
            <person name="Jeske O."/>
            <person name="Meyerdierks A."/>
            <person name="Storesund J.E."/>
            <person name="Kallscheuer N."/>
            <person name="Luecker S."/>
            <person name="Lage O.M."/>
            <person name="Pohl T."/>
            <person name="Merkel B.J."/>
            <person name="Hornburger P."/>
            <person name="Mueller R.-W."/>
            <person name="Bruemmer F."/>
            <person name="Labrenz M."/>
            <person name="Spormann A.M."/>
            <person name="Op den Camp H."/>
            <person name="Overmann J."/>
            <person name="Amann R."/>
            <person name="Jetten M.S.M."/>
            <person name="Mascher T."/>
            <person name="Medema M.H."/>
            <person name="Devos D.P."/>
            <person name="Kaster A.-K."/>
            <person name="Ovreas L."/>
            <person name="Rohde M."/>
            <person name="Galperin M.Y."/>
            <person name="Jogler C."/>
        </authorList>
    </citation>
    <scope>NUCLEOTIDE SEQUENCE [LARGE SCALE GENOMIC DNA]</scope>
    <source>
        <strain evidence="6 7">TBK1r</strain>
    </source>
</reference>
<dbReference type="PROSITE" id="PS51352">
    <property type="entry name" value="THIOREDOXIN_2"/>
    <property type="match status" value="1"/>
</dbReference>
<dbReference type="InterPro" id="IPR036249">
    <property type="entry name" value="Thioredoxin-like_sf"/>
</dbReference>
<dbReference type="Pfam" id="PF00578">
    <property type="entry name" value="AhpC-TSA"/>
    <property type="match status" value="1"/>
</dbReference>
<organism evidence="6 7">
    <name type="scientific">Stieleria magnilauensis</name>
    <dbReference type="NCBI Taxonomy" id="2527963"/>
    <lineage>
        <taxon>Bacteria</taxon>
        <taxon>Pseudomonadati</taxon>
        <taxon>Planctomycetota</taxon>
        <taxon>Planctomycetia</taxon>
        <taxon>Pirellulales</taxon>
        <taxon>Pirellulaceae</taxon>
        <taxon>Stieleria</taxon>
    </lineage>
</organism>
<keyword evidence="2" id="KW-0201">Cytochrome c-type biogenesis</keyword>
<evidence type="ECO:0000313" key="6">
    <source>
        <dbReference type="EMBL" id="QDV85196.1"/>
    </source>
</evidence>
<dbReference type="InterPro" id="IPR013766">
    <property type="entry name" value="Thioredoxin_domain"/>
</dbReference>
<evidence type="ECO:0000313" key="7">
    <source>
        <dbReference type="Proteomes" id="UP000318081"/>
    </source>
</evidence>